<sequence length="343" mass="39142">MYCMLRSLDLFSGIGGNSYALRDILKPVAYVEREQHLRDFLGRKFPDVPIFDDVVTFDTRSVKDIDIITAGFPCTGFSTAGKGDGFEHEASGLFTEVVRIAKELEPRFVFLENSHTVARVENLHVIIDAFDVLGYDCRWTTTHATAVGAPQQRHRWFCLAVRRGESTDVDIPDVDHFDWTNDEPAKQIENIDSRGRKIIQALGNSIVPDQLRSAFKTIMSMDFDGNETQGSKRIPHGYSIRGKIFKKNIINTEREPMNILICQSEPPQKHKGRLPHIDKKIKRFWATPVKGTATKGQTILTRRSLQCLGTLVRFSPDGISGWHLNPFWVGYLMGYRRDFFEEF</sequence>
<proteinExistence type="inferred from homology"/>
<dbReference type="REBASE" id="3174">
    <property type="entry name" value="M.CviQVIIIP"/>
</dbReference>
<dbReference type="EMBL" id="DQ491002">
    <property type="protein sequence ID" value="ABT14487.1"/>
    <property type="molecule type" value="Genomic_DNA"/>
</dbReference>
<comment type="catalytic activity">
    <reaction evidence="6">
        <text>a 2'-deoxycytidine in DNA + S-adenosyl-L-methionine = a 5-methyl-2'-deoxycytidine in DNA + S-adenosyl-L-homocysteine + H(+)</text>
        <dbReference type="Rhea" id="RHEA:13681"/>
        <dbReference type="Rhea" id="RHEA-COMP:11369"/>
        <dbReference type="Rhea" id="RHEA-COMP:11370"/>
        <dbReference type="ChEBI" id="CHEBI:15378"/>
        <dbReference type="ChEBI" id="CHEBI:57856"/>
        <dbReference type="ChEBI" id="CHEBI:59789"/>
        <dbReference type="ChEBI" id="CHEBI:85452"/>
        <dbReference type="ChEBI" id="CHEBI:85454"/>
        <dbReference type="EC" id="2.1.1.37"/>
    </reaction>
</comment>
<dbReference type="PRINTS" id="PR00105">
    <property type="entry name" value="C5METTRFRASE"/>
</dbReference>
<dbReference type="GO" id="GO:0003886">
    <property type="term" value="F:DNA (cytosine-5-)-methyltransferase activity"/>
    <property type="evidence" value="ECO:0007669"/>
    <property type="project" value="UniProtKB-EC"/>
</dbReference>
<evidence type="ECO:0000256" key="3">
    <source>
        <dbReference type="ARBA" id="ARBA00022691"/>
    </source>
</evidence>
<dbReference type="InterPro" id="IPR050750">
    <property type="entry name" value="C5-MTase"/>
</dbReference>
<dbReference type="PROSITE" id="PS51679">
    <property type="entry name" value="SAM_MT_C5"/>
    <property type="match status" value="1"/>
</dbReference>
<evidence type="ECO:0000256" key="6">
    <source>
        <dbReference type="RuleBase" id="RU000417"/>
    </source>
</evidence>
<dbReference type="OrthoDB" id="8328at10239"/>
<comment type="similarity">
    <text evidence="4 5">Belongs to the class I-like SAM-binding methyltransferase superfamily. C5-methyltransferase family.</text>
</comment>
<evidence type="ECO:0000256" key="2">
    <source>
        <dbReference type="ARBA" id="ARBA00022679"/>
    </source>
</evidence>
<dbReference type="GO" id="GO:0032259">
    <property type="term" value="P:methylation"/>
    <property type="evidence" value="ECO:0007669"/>
    <property type="project" value="UniProtKB-KW"/>
</dbReference>
<evidence type="ECO:0000256" key="4">
    <source>
        <dbReference type="PROSITE-ProRule" id="PRU01016"/>
    </source>
</evidence>
<dbReference type="PROSITE" id="PS00094">
    <property type="entry name" value="C5_MTASE_1"/>
    <property type="match status" value="1"/>
</dbReference>
<accession>A7IVW3</accession>
<feature type="active site" evidence="4">
    <location>
        <position position="74"/>
    </location>
</feature>
<evidence type="ECO:0000256" key="1">
    <source>
        <dbReference type="ARBA" id="ARBA00022603"/>
    </source>
</evidence>
<keyword evidence="3 4" id="KW-0949">S-adenosyl-L-methionine</keyword>
<dbReference type="InterPro" id="IPR029063">
    <property type="entry name" value="SAM-dependent_MTases_sf"/>
</dbReference>
<keyword evidence="1 4" id="KW-0489">Methyltransferase</keyword>
<evidence type="ECO:0000313" key="8">
    <source>
        <dbReference type="Proteomes" id="UP000202419"/>
    </source>
</evidence>
<dbReference type="SUPFAM" id="SSF53335">
    <property type="entry name" value="S-adenosyl-L-methionine-dependent methyltransferases"/>
    <property type="match status" value="1"/>
</dbReference>
<dbReference type="Gene3D" id="3.40.50.150">
    <property type="entry name" value="Vaccinia Virus protein VP39"/>
    <property type="match status" value="1"/>
</dbReference>
<keyword evidence="8" id="KW-1185">Reference proteome</keyword>
<dbReference type="GeneID" id="5659023"/>
<gene>
    <name evidence="7" type="primary">B088L</name>
    <name evidence="7" type="ORF">NY2A_B088L</name>
</gene>
<dbReference type="RefSeq" id="YP_001497284.1">
    <property type="nucleotide sequence ID" value="NC_009898.1"/>
</dbReference>
<reference evidence="7 8" key="1">
    <citation type="journal article" date="2007" name="Virology">
        <title>Sequence and annotation of the 369-kb NY-2A and the 345-kb AR158 viruses that infect Chlorella NC64A.</title>
        <authorList>
            <person name="Fitzgerald L.A."/>
            <person name="Graves M.V."/>
            <person name="Li X."/>
            <person name="Feldblyum T."/>
            <person name="Nierman W.C."/>
            <person name="Van Etten J.L."/>
        </authorList>
    </citation>
    <scope>NUCLEOTIDE SEQUENCE [LARGE SCALE GENOMIC DNA]</scope>
    <source>
        <strain evidence="7 8">NY-2A</strain>
    </source>
</reference>
<dbReference type="Proteomes" id="UP000202419">
    <property type="component" value="Segment"/>
</dbReference>
<dbReference type="NCBIfam" id="TIGR00675">
    <property type="entry name" value="dcm"/>
    <property type="match status" value="1"/>
</dbReference>
<protein>
    <recommendedName>
        <fullName evidence="6">Cytosine-specific methyltransferase</fullName>
        <ecNumber evidence="6">2.1.1.37</ecNumber>
    </recommendedName>
</protein>
<keyword evidence="2 4" id="KW-0808">Transferase</keyword>
<organism evidence="7 8">
    <name type="scientific">Paramecium bursaria Chlorella virus NY2A</name>
    <name type="common">PBCV-NY2A</name>
    <dbReference type="NCBI Taxonomy" id="46021"/>
    <lineage>
        <taxon>Viruses</taxon>
        <taxon>Varidnaviria</taxon>
        <taxon>Bamfordvirae</taxon>
        <taxon>Nucleocytoviricota</taxon>
        <taxon>Megaviricetes</taxon>
        <taxon>Algavirales</taxon>
        <taxon>Phycodnaviridae</taxon>
        <taxon>Chlorovirus</taxon>
        <taxon>Chlorovirus americanus</taxon>
    </lineage>
</organism>
<evidence type="ECO:0000256" key="5">
    <source>
        <dbReference type="RuleBase" id="RU000416"/>
    </source>
</evidence>
<dbReference type="Pfam" id="PF00145">
    <property type="entry name" value="DNA_methylase"/>
    <property type="match status" value="1"/>
</dbReference>
<organismHost>
    <name type="scientific">Chlorella</name>
    <dbReference type="NCBI Taxonomy" id="3071"/>
</organismHost>
<evidence type="ECO:0000313" key="7">
    <source>
        <dbReference type="EMBL" id="ABT14487.1"/>
    </source>
</evidence>
<dbReference type="EC" id="2.1.1.37" evidence="6"/>
<dbReference type="PANTHER" id="PTHR46098">
    <property type="entry name" value="TRNA (CYTOSINE(38)-C(5))-METHYLTRANSFERASE"/>
    <property type="match status" value="1"/>
</dbReference>
<dbReference type="KEGG" id="vg:5659023"/>
<dbReference type="InterPro" id="IPR018117">
    <property type="entry name" value="C5_DNA_meth_AS"/>
</dbReference>
<dbReference type="PANTHER" id="PTHR46098:SF1">
    <property type="entry name" value="TRNA (CYTOSINE(38)-C(5))-METHYLTRANSFERASE"/>
    <property type="match status" value="1"/>
</dbReference>
<name>A7IVW3_PBCVN</name>
<dbReference type="InterPro" id="IPR001525">
    <property type="entry name" value="C5_MeTfrase"/>
</dbReference>